<dbReference type="EMBL" id="CP000699">
    <property type="protein sequence ID" value="ABQ68786.1"/>
    <property type="molecule type" value="Genomic_DNA"/>
</dbReference>
<reference evidence="7 8" key="1">
    <citation type="journal article" date="2010" name="J. Bacteriol.">
        <title>Genome sequence of the dioxin-mineralizing bacterium Sphingomonas wittichii RW1.</title>
        <authorList>
            <person name="Miller T.R."/>
            <person name="Delcher A.L."/>
            <person name="Salzberg S.L."/>
            <person name="Saunders E."/>
            <person name="Detter J.C."/>
            <person name="Halden R.U."/>
        </authorList>
    </citation>
    <scope>NUCLEOTIDE SEQUENCE [LARGE SCALE GENOMIC DNA]</scope>
    <source>
        <strain evidence="8">DSM 6014 / CCUG 31198 / JCM 15750 / NBRC 105917 / EY 4224 / RW1</strain>
    </source>
</reference>
<sequence length="368" mass="39834">MRPPALEAKQKRIGPRPDPSSSIFRRDRDGQAVELVGHGELARQARAVVAMVAAVEQVVLVVAHVGEQAVEGRIDEHMAGRAGAAAAAQRQQLVDSGVTDDLHHRQAGLRFDDRFLTLTRNDNQLGHYHSPDLHNPDFARLCSAGPVKSRAGTEMSLSAEQLHRSIDALAGIEPAIARMLEAIGYPPPRIRDRGYQTLLRTIVGQQVSVAAANAIWAKMETMVGAGLAPEAVAAAPDDLLRATGLSRQKIAYARSLAEHVASGTIDFDRLPADDEEAIAQMTAIKGIGRWSAEIYLLFAEGRGDVWPAGDLAVQIEVGRLLGLPERPSERETRRLAHGWSPHRGAAAIFAWHSYNARASTAKTDKMPL</sequence>
<protein>
    <recommendedName>
        <fullName evidence="2">DNA-3-methyladenine glycosylase II</fullName>
        <ecNumber evidence="2">3.2.2.21</ecNumber>
    </recommendedName>
</protein>
<evidence type="ECO:0000256" key="2">
    <source>
        <dbReference type="ARBA" id="ARBA00012000"/>
    </source>
</evidence>
<keyword evidence="3" id="KW-0227">DNA damage</keyword>
<dbReference type="PANTHER" id="PTHR43003:SF5">
    <property type="entry name" value="DNA-3-METHYLADENINE GLYCOSYLASE"/>
    <property type="match status" value="1"/>
</dbReference>
<dbReference type="Proteomes" id="UP000001989">
    <property type="component" value="Chromosome"/>
</dbReference>
<dbReference type="InterPro" id="IPR003265">
    <property type="entry name" value="HhH-GPD_domain"/>
</dbReference>
<evidence type="ECO:0000313" key="8">
    <source>
        <dbReference type="Proteomes" id="UP000001989"/>
    </source>
</evidence>
<feature type="region of interest" description="Disordered" evidence="5">
    <location>
        <begin position="1"/>
        <end position="24"/>
    </location>
</feature>
<accession>A0A9J9HBV0</accession>
<keyword evidence="4" id="KW-0234">DNA repair</keyword>
<dbReference type="Gene3D" id="1.10.340.30">
    <property type="entry name" value="Hypothetical protein, domain 2"/>
    <property type="match status" value="1"/>
</dbReference>
<dbReference type="KEGG" id="swi:Swit_2427"/>
<dbReference type="GO" id="GO:0006285">
    <property type="term" value="P:base-excision repair, AP site formation"/>
    <property type="evidence" value="ECO:0007669"/>
    <property type="project" value="TreeGrafter"/>
</dbReference>
<evidence type="ECO:0000256" key="4">
    <source>
        <dbReference type="ARBA" id="ARBA00023204"/>
    </source>
</evidence>
<feature type="domain" description="HhH-GPD" evidence="6">
    <location>
        <begin position="203"/>
        <end position="360"/>
    </location>
</feature>
<dbReference type="GO" id="GO:0008725">
    <property type="term" value="F:DNA-3-methyladenine glycosylase activity"/>
    <property type="evidence" value="ECO:0007669"/>
    <property type="project" value="TreeGrafter"/>
</dbReference>
<name>A0A9J9HBV0_RHIWR</name>
<dbReference type="Gene3D" id="1.10.1670.40">
    <property type="match status" value="1"/>
</dbReference>
<dbReference type="GO" id="GO:0032131">
    <property type="term" value="F:alkylated DNA binding"/>
    <property type="evidence" value="ECO:0007669"/>
    <property type="project" value="TreeGrafter"/>
</dbReference>
<dbReference type="GO" id="GO:0005737">
    <property type="term" value="C:cytoplasm"/>
    <property type="evidence" value="ECO:0007669"/>
    <property type="project" value="TreeGrafter"/>
</dbReference>
<dbReference type="SMART" id="SM00478">
    <property type="entry name" value="ENDO3c"/>
    <property type="match status" value="1"/>
</dbReference>
<dbReference type="GO" id="GO:0006307">
    <property type="term" value="P:DNA alkylation repair"/>
    <property type="evidence" value="ECO:0007669"/>
    <property type="project" value="TreeGrafter"/>
</dbReference>
<dbReference type="GO" id="GO:0043916">
    <property type="term" value="F:DNA-7-methylguanine glycosylase activity"/>
    <property type="evidence" value="ECO:0007669"/>
    <property type="project" value="TreeGrafter"/>
</dbReference>
<keyword evidence="8" id="KW-1185">Reference proteome</keyword>
<dbReference type="Pfam" id="PF00730">
    <property type="entry name" value="HhH-GPD"/>
    <property type="match status" value="1"/>
</dbReference>
<evidence type="ECO:0000256" key="5">
    <source>
        <dbReference type="SAM" id="MobiDB-lite"/>
    </source>
</evidence>
<dbReference type="AlphaFoldDB" id="A0A9J9HBV0"/>
<dbReference type="GO" id="GO:0032993">
    <property type="term" value="C:protein-DNA complex"/>
    <property type="evidence" value="ECO:0007669"/>
    <property type="project" value="TreeGrafter"/>
</dbReference>
<dbReference type="PANTHER" id="PTHR43003">
    <property type="entry name" value="DNA-3-METHYLADENINE GLYCOSYLASE"/>
    <property type="match status" value="1"/>
</dbReference>
<dbReference type="InterPro" id="IPR011257">
    <property type="entry name" value="DNA_glycosylase"/>
</dbReference>
<evidence type="ECO:0000256" key="1">
    <source>
        <dbReference type="ARBA" id="ARBA00000086"/>
    </source>
</evidence>
<evidence type="ECO:0000256" key="3">
    <source>
        <dbReference type="ARBA" id="ARBA00022763"/>
    </source>
</evidence>
<dbReference type="InterPro" id="IPR051912">
    <property type="entry name" value="Alkylbase_DNA_Glycosylase/TA"/>
</dbReference>
<dbReference type="CDD" id="cd00056">
    <property type="entry name" value="ENDO3c"/>
    <property type="match status" value="1"/>
</dbReference>
<evidence type="ECO:0000259" key="6">
    <source>
        <dbReference type="SMART" id="SM00478"/>
    </source>
</evidence>
<dbReference type="SUPFAM" id="SSF48150">
    <property type="entry name" value="DNA-glycosylase"/>
    <property type="match status" value="1"/>
</dbReference>
<organism evidence="7 8">
    <name type="scientific">Rhizorhabdus wittichii (strain DSM 6014 / CCUG 31198 / JCM 15750 / NBRC 105917 / EY 4224 / RW1)</name>
    <name type="common">Sphingomonas wittichii</name>
    <dbReference type="NCBI Taxonomy" id="392499"/>
    <lineage>
        <taxon>Bacteria</taxon>
        <taxon>Pseudomonadati</taxon>
        <taxon>Pseudomonadota</taxon>
        <taxon>Alphaproteobacteria</taxon>
        <taxon>Sphingomonadales</taxon>
        <taxon>Sphingomonadaceae</taxon>
        <taxon>Rhizorhabdus</taxon>
    </lineage>
</organism>
<dbReference type="EC" id="3.2.2.21" evidence="2"/>
<gene>
    <name evidence="7" type="ordered locus">Swit_2427</name>
</gene>
<evidence type="ECO:0000313" key="7">
    <source>
        <dbReference type="EMBL" id="ABQ68786.1"/>
    </source>
</evidence>
<comment type="catalytic activity">
    <reaction evidence="1">
        <text>Hydrolysis of alkylated DNA, releasing 3-methyladenine, 3-methylguanine, 7-methylguanine and 7-methyladenine.</text>
        <dbReference type="EC" id="3.2.2.21"/>
    </reaction>
</comment>
<proteinExistence type="predicted"/>